<evidence type="ECO:0000256" key="1">
    <source>
        <dbReference type="ARBA" id="ARBA00004651"/>
    </source>
</evidence>
<accession>A0ABP7G0L0</accession>
<comment type="similarity">
    <text evidence="2">Belongs to the autoinducer-2 exporter (AI-2E) (TC 2.A.86) family.</text>
</comment>
<feature type="transmembrane region" description="Helical" evidence="9">
    <location>
        <begin position="286"/>
        <end position="308"/>
    </location>
</feature>
<dbReference type="PANTHER" id="PTHR21716">
    <property type="entry name" value="TRANSMEMBRANE PROTEIN"/>
    <property type="match status" value="1"/>
</dbReference>
<sequence length="398" mass="41881">MSDDATTADSTPTAPAHAAAPATGDEATASGPTSDEIAARSGEALPSRTFWASLNHPFGVGFALTLGGLLAFVLGLAVANLSTVIIYVALALFIALGLEPLVRMLERRDVSRTWGIVIVFTGFAVVIVGVLWLIIPTVVRQITQFVQNVPHIITDFRASDLYAWLQHNFGDQVGNIVAQIQKFLSDPANIAAIGGGVVQVGVTIGTTISGLIIILVLTLYFLASMPAMKVSLTRLAPARNRLKVSSITEQISGSIGGYLGGMVVLAFFNSIVAFLLYLILGLPFPLLMAVVAFAITLIPLVGSVLFWFIGSLIALLTSPLSALLFAVIYLIYMQIEAYVLTPRVMNRAVAVPGSLVVIGALVGGTLLGLLGALVAIPVTASLLLILKQVVLPRQDAKV</sequence>
<reference evidence="11" key="1">
    <citation type="journal article" date="2019" name="Int. J. Syst. Evol. Microbiol.">
        <title>The Global Catalogue of Microorganisms (GCM) 10K type strain sequencing project: providing services to taxonomists for standard genome sequencing and annotation.</title>
        <authorList>
            <consortium name="The Broad Institute Genomics Platform"/>
            <consortium name="The Broad Institute Genome Sequencing Center for Infectious Disease"/>
            <person name="Wu L."/>
            <person name="Ma J."/>
        </authorList>
    </citation>
    <scope>NUCLEOTIDE SEQUENCE [LARGE SCALE GENOMIC DNA]</scope>
    <source>
        <strain evidence="11">JCM 16950</strain>
    </source>
</reference>
<dbReference type="Pfam" id="PF01594">
    <property type="entry name" value="AI-2E_transport"/>
    <property type="match status" value="1"/>
</dbReference>
<evidence type="ECO:0000313" key="11">
    <source>
        <dbReference type="Proteomes" id="UP001500540"/>
    </source>
</evidence>
<feature type="transmembrane region" description="Helical" evidence="9">
    <location>
        <begin position="315"/>
        <end position="335"/>
    </location>
</feature>
<feature type="transmembrane region" description="Helical" evidence="9">
    <location>
        <begin position="84"/>
        <end position="102"/>
    </location>
</feature>
<protein>
    <submittedName>
        <fullName evidence="10">AI-2E family transporter</fullName>
    </submittedName>
</protein>
<gene>
    <name evidence="10" type="ORF">GCM10022240_01750</name>
</gene>
<feature type="transmembrane region" description="Helical" evidence="9">
    <location>
        <begin position="255"/>
        <end position="280"/>
    </location>
</feature>
<evidence type="ECO:0000313" key="10">
    <source>
        <dbReference type="EMBL" id="GAA3752309.1"/>
    </source>
</evidence>
<dbReference type="RefSeq" id="WP_344779563.1">
    <property type="nucleotide sequence ID" value="NZ_BAABAF010000001.1"/>
</dbReference>
<keyword evidence="11" id="KW-1185">Reference proteome</keyword>
<feature type="region of interest" description="Disordered" evidence="8">
    <location>
        <begin position="1"/>
        <end position="36"/>
    </location>
</feature>
<feature type="compositionally biased region" description="Low complexity" evidence="8">
    <location>
        <begin position="1"/>
        <end position="30"/>
    </location>
</feature>
<proteinExistence type="inferred from homology"/>
<evidence type="ECO:0000256" key="8">
    <source>
        <dbReference type="SAM" id="MobiDB-lite"/>
    </source>
</evidence>
<evidence type="ECO:0000256" key="4">
    <source>
        <dbReference type="ARBA" id="ARBA00022475"/>
    </source>
</evidence>
<keyword evidence="7 9" id="KW-0472">Membrane</keyword>
<keyword evidence="3" id="KW-0813">Transport</keyword>
<keyword evidence="5 9" id="KW-0812">Transmembrane</keyword>
<feature type="transmembrane region" description="Helical" evidence="9">
    <location>
        <begin position="355"/>
        <end position="386"/>
    </location>
</feature>
<evidence type="ECO:0000256" key="3">
    <source>
        <dbReference type="ARBA" id="ARBA00022448"/>
    </source>
</evidence>
<keyword evidence="6 9" id="KW-1133">Transmembrane helix</keyword>
<evidence type="ECO:0000256" key="9">
    <source>
        <dbReference type="SAM" id="Phobius"/>
    </source>
</evidence>
<dbReference type="InterPro" id="IPR002549">
    <property type="entry name" value="AI-2E-like"/>
</dbReference>
<keyword evidence="4" id="KW-1003">Cell membrane</keyword>
<evidence type="ECO:0000256" key="5">
    <source>
        <dbReference type="ARBA" id="ARBA00022692"/>
    </source>
</evidence>
<feature type="transmembrane region" description="Helical" evidence="9">
    <location>
        <begin position="58"/>
        <end position="78"/>
    </location>
</feature>
<comment type="caution">
    <text evidence="10">The sequence shown here is derived from an EMBL/GenBank/DDBJ whole genome shotgun (WGS) entry which is preliminary data.</text>
</comment>
<organism evidence="10 11">
    <name type="scientific">Microbacterium kribbense</name>
    <dbReference type="NCBI Taxonomy" id="433645"/>
    <lineage>
        <taxon>Bacteria</taxon>
        <taxon>Bacillati</taxon>
        <taxon>Actinomycetota</taxon>
        <taxon>Actinomycetes</taxon>
        <taxon>Micrococcales</taxon>
        <taxon>Microbacteriaceae</taxon>
        <taxon>Microbacterium</taxon>
    </lineage>
</organism>
<name>A0ABP7G0L0_9MICO</name>
<feature type="transmembrane region" description="Helical" evidence="9">
    <location>
        <begin position="114"/>
        <end position="135"/>
    </location>
</feature>
<comment type="subcellular location">
    <subcellularLocation>
        <location evidence="1">Cell membrane</location>
        <topology evidence="1">Multi-pass membrane protein</topology>
    </subcellularLocation>
</comment>
<dbReference type="EMBL" id="BAABAF010000001">
    <property type="protein sequence ID" value="GAA3752309.1"/>
    <property type="molecule type" value="Genomic_DNA"/>
</dbReference>
<evidence type="ECO:0000256" key="6">
    <source>
        <dbReference type="ARBA" id="ARBA00022989"/>
    </source>
</evidence>
<evidence type="ECO:0000256" key="2">
    <source>
        <dbReference type="ARBA" id="ARBA00009773"/>
    </source>
</evidence>
<feature type="transmembrane region" description="Helical" evidence="9">
    <location>
        <begin position="190"/>
        <end position="223"/>
    </location>
</feature>
<evidence type="ECO:0000256" key="7">
    <source>
        <dbReference type="ARBA" id="ARBA00023136"/>
    </source>
</evidence>
<dbReference type="PANTHER" id="PTHR21716:SF53">
    <property type="entry name" value="PERMEASE PERM-RELATED"/>
    <property type="match status" value="1"/>
</dbReference>
<dbReference type="Proteomes" id="UP001500540">
    <property type="component" value="Unassembled WGS sequence"/>
</dbReference>